<evidence type="ECO:0000313" key="4">
    <source>
        <dbReference type="Proteomes" id="UP000448038"/>
    </source>
</evidence>
<evidence type="ECO:0000256" key="2">
    <source>
        <dbReference type="SAM" id="Phobius"/>
    </source>
</evidence>
<feature type="transmembrane region" description="Helical" evidence="2">
    <location>
        <begin position="336"/>
        <end position="359"/>
    </location>
</feature>
<feature type="region of interest" description="Disordered" evidence="1">
    <location>
        <begin position="493"/>
        <end position="516"/>
    </location>
</feature>
<comment type="caution">
    <text evidence="3">The sequence shown here is derived from an EMBL/GenBank/DDBJ whole genome shotgun (WGS) entry which is preliminary data.</text>
</comment>
<evidence type="ECO:0000313" key="3">
    <source>
        <dbReference type="EMBL" id="MUK50104.1"/>
    </source>
</evidence>
<dbReference type="AlphaFoldDB" id="A0A844P416"/>
<dbReference type="EMBL" id="WOBN01000020">
    <property type="protein sequence ID" value="MUK50104.1"/>
    <property type="molecule type" value="Genomic_DNA"/>
</dbReference>
<keyword evidence="2" id="KW-1133">Transmembrane helix</keyword>
<protein>
    <submittedName>
        <fullName evidence="3">Uncharacterized protein</fullName>
    </submittedName>
</protein>
<accession>A0A844P416</accession>
<gene>
    <name evidence="3" type="ORF">GNP88_13105</name>
</gene>
<organism evidence="3 4">
    <name type="scientific">Aliivibrio fischeri</name>
    <name type="common">Vibrio fischeri</name>
    <dbReference type="NCBI Taxonomy" id="668"/>
    <lineage>
        <taxon>Bacteria</taxon>
        <taxon>Pseudomonadati</taxon>
        <taxon>Pseudomonadota</taxon>
        <taxon>Gammaproteobacteria</taxon>
        <taxon>Vibrionales</taxon>
        <taxon>Vibrionaceae</taxon>
        <taxon>Aliivibrio</taxon>
    </lineage>
</organism>
<dbReference type="Proteomes" id="UP000448038">
    <property type="component" value="Unassembled WGS sequence"/>
</dbReference>
<keyword evidence="2" id="KW-0472">Membrane</keyword>
<keyword evidence="2" id="KW-0812">Transmembrane</keyword>
<proteinExistence type="predicted"/>
<evidence type="ECO:0000256" key="1">
    <source>
        <dbReference type="SAM" id="MobiDB-lite"/>
    </source>
</evidence>
<feature type="transmembrane region" description="Helical" evidence="2">
    <location>
        <begin position="396"/>
        <end position="414"/>
    </location>
</feature>
<reference evidence="3 4" key="1">
    <citation type="submission" date="2019-11" db="EMBL/GenBank/DDBJ databases">
        <title>Using colonization assays and comparative genomics to discover symbiosis behaviors and factors in Vibrio fischeri.</title>
        <authorList>
            <person name="Bongrand C."/>
            <person name="Moriano-Gutierrez S."/>
            <person name="Arevalo P."/>
            <person name="Mcfall-Ngai M."/>
            <person name="Visick K."/>
            <person name="Polz M.F."/>
            <person name="Ruby E.G."/>
        </authorList>
    </citation>
    <scope>NUCLEOTIDE SEQUENCE [LARGE SCALE GENOMIC DNA]</scope>
    <source>
        <strain evidence="4">emors.4.1</strain>
    </source>
</reference>
<sequence length="516" mass="59463">MNKKNIQLLKHTLSEIISLYMIEKTNKNAPWLTDFEKHVVSIARDLINKLEDPLVLFSDNVDISDFNIHNLILNLIELRNDEQSTYKSTVLTNSITTLKNIQNKSTVYDGDISINNSIDENSINGKLRQLEIKQFDINNSISESLEKIDKRTGDSENYLKRVERGINHSLRKEQSEITEQNKEILLSIFEDGRKELKDISESSAKKLHIDIDKKSNELSNNFNIKYETLLENVRTKTEIAIQELNDANEKFDDTIGKQQASFETSVLELINKVKEEEVKFKDRLNETIISEIGKYKSARRLLKEQIKQAEDIVGILSKKAMAHEHLRQARQEYINYWIFQGTGLLFLFFAILMSVAIFGDSLGLKLPWLSWLIEFQLNNGSTTLDPTKVGSEASWFFKRISIILLLTAPGLYLLKEAAGHRAKENLYRQRGIQLAAISPYLSELEPNERNAVKKDLVKSFFSFHDGKVDTKNVPDFIRDLKETTKIIRSLENVSQKNISRPSRNRNRRNNNKATQG</sequence>
<name>A0A844P416_ALIFS</name>
<dbReference type="RefSeq" id="WP_155656062.1">
    <property type="nucleotide sequence ID" value="NZ_WOBD01000001.1"/>
</dbReference>